<protein>
    <submittedName>
        <fullName evidence="1">Uncharacterized protein</fullName>
    </submittedName>
</protein>
<evidence type="ECO:0000313" key="2">
    <source>
        <dbReference type="Proteomes" id="UP001187192"/>
    </source>
</evidence>
<evidence type="ECO:0000313" key="1">
    <source>
        <dbReference type="EMBL" id="GMN59590.1"/>
    </source>
</evidence>
<proteinExistence type="predicted"/>
<comment type="caution">
    <text evidence="1">The sequence shown here is derived from an EMBL/GenBank/DDBJ whole genome shotgun (WGS) entry which is preliminary data.</text>
</comment>
<dbReference type="AlphaFoldDB" id="A0AA88DQW6"/>
<accession>A0AA88DQW6</accession>
<name>A0AA88DQW6_FICCA</name>
<organism evidence="1 2">
    <name type="scientific">Ficus carica</name>
    <name type="common">Common fig</name>
    <dbReference type="NCBI Taxonomy" id="3494"/>
    <lineage>
        <taxon>Eukaryota</taxon>
        <taxon>Viridiplantae</taxon>
        <taxon>Streptophyta</taxon>
        <taxon>Embryophyta</taxon>
        <taxon>Tracheophyta</taxon>
        <taxon>Spermatophyta</taxon>
        <taxon>Magnoliopsida</taxon>
        <taxon>eudicotyledons</taxon>
        <taxon>Gunneridae</taxon>
        <taxon>Pentapetalae</taxon>
        <taxon>rosids</taxon>
        <taxon>fabids</taxon>
        <taxon>Rosales</taxon>
        <taxon>Moraceae</taxon>
        <taxon>Ficeae</taxon>
        <taxon>Ficus</taxon>
    </lineage>
</organism>
<dbReference type="Proteomes" id="UP001187192">
    <property type="component" value="Unassembled WGS sequence"/>
</dbReference>
<sequence>MRAPGYRITSSAAQDREYMKLALAGTSLRSRQRDQQLSDLVWCAPTLSCARASSSKCHLDTCPTFSSSQSSVATCPRGVHA</sequence>
<gene>
    <name evidence="1" type="ORF">TIFTF001_028681</name>
</gene>
<keyword evidence="2" id="KW-1185">Reference proteome</keyword>
<dbReference type="EMBL" id="BTGU01000089">
    <property type="protein sequence ID" value="GMN59590.1"/>
    <property type="molecule type" value="Genomic_DNA"/>
</dbReference>
<reference evidence="1" key="1">
    <citation type="submission" date="2023-07" db="EMBL/GenBank/DDBJ databases">
        <title>draft genome sequence of fig (Ficus carica).</title>
        <authorList>
            <person name="Takahashi T."/>
            <person name="Nishimura K."/>
        </authorList>
    </citation>
    <scope>NUCLEOTIDE SEQUENCE</scope>
</reference>